<comment type="subunit">
    <text evidence="3">Interacts with Der.</text>
</comment>
<dbReference type="Proteomes" id="UP001461163">
    <property type="component" value="Unassembled WGS sequence"/>
</dbReference>
<comment type="caution">
    <text evidence="5">The sequence shown here is derived from an EMBL/GenBank/DDBJ whole genome shotgun (WGS) entry which is preliminary data.</text>
</comment>
<organism evidence="5 6">
    <name type="scientific">Paraglaciecola mesophila</name>
    <dbReference type="NCBI Taxonomy" id="197222"/>
    <lineage>
        <taxon>Bacteria</taxon>
        <taxon>Pseudomonadati</taxon>
        <taxon>Pseudomonadota</taxon>
        <taxon>Gammaproteobacteria</taxon>
        <taxon>Alteromonadales</taxon>
        <taxon>Alteromonadaceae</taxon>
        <taxon>Paraglaciecola</taxon>
    </lineage>
</organism>
<feature type="compositionally biased region" description="Polar residues" evidence="4">
    <location>
        <begin position="42"/>
        <end position="57"/>
    </location>
</feature>
<evidence type="ECO:0000256" key="1">
    <source>
        <dbReference type="ARBA" id="ARBA00022468"/>
    </source>
</evidence>
<comment type="similarity">
    <text evidence="3">Belongs to the YihI family.</text>
</comment>
<dbReference type="NCBIfam" id="NF003560">
    <property type="entry name" value="PRK05244.1-1"/>
    <property type="match status" value="1"/>
</dbReference>
<proteinExistence type="inferred from homology"/>
<dbReference type="RefSeq" id="WP_006994890.1">
    <property type="nucleotide sequence ID" value="NZ_JBBMQS010000005.1"/>
</dbReference>
<dbReference type="Pfam" id="PF04220">
    <property type="entry name" value="YihI"/>
    <property type="match status" value="1"/>
</dbReference>
<dbReference type="HAMAP" id="MF_01058">
    <property type="entry name" value="GAP_YihI"/>
    <property type="match status" value="1"/>
</dbReference>
<evidence type="ECO:0000256" key="2">
    <source>
        <dbReference type="ARBA" id="ARBA00022517"/>
    </source>
</evidence>
<protein>
    <recommendedName>
        <fullName evidence="3">Der GTPase-activating protein YihI</fullName>
    </recommendedName>
</protein>
<reference evidence="5 6" key="1">
    <citation type="submission" date="2024-03" db="EMBL/GenBank/DDBJ databases">
        <title>Community enrichment and isolation of bacterial strains for fucoidan degradation.</title>
        <authorList>
            <person name="Sichert A."/>
        </authorList>
    </citation>
    <scope>NUCLEOTIDE SEQUENCE [LARGE SCALE GENOMIC DNA]</scope>
    <source>
        <strain evidence="5 6">AS12</strain>
    </source>
</reference>
<feature type="region of interest" description="Disordered" evidence="4">
    <location>
        <begin position="1"/>
        <end position="85"/>
    </location>
</feature>
<comment type="function">
    <text evidence="3">A GTPase-activating protein (GAP) that modifies Der/EngA GTPase function. May play a role in ribosome biogenesis.</text>
</comment>
<name>A0ABU9SVI0_9ALTE</name>
<gene>
    <name evidence="3 5" type="primary">yihI</name>
    <name evidence="5" type="ORF">WNY77_10870</name>
</gene>
<dbReference type="EMBL" id="JBBMQS010000005">
    <property type="protein sequence ID" value="MEM5497896.1"/>
    <property type="molecule type" value="Genomic_DNA"/>
</dbReference>
<keyword evidence="2 3" id="KW-0690">Ribosome biogenesis</keyword>
<sequence length="175" mass="19515">MPRKKKSRKIGQIGTPLAPKANRKPAPASPKRNKKTLGKPSGTRNNPEQTSSQSRPSKVQKDPRVGSKKPIPLIVDDKPKARVTKPKFFSPAQELESIEQNERFGMLLEKLDSEVALSREERAFVNKLTARHQELCDLLGISNDDGSMADAGNSENSTDDDLYDQFESIDINKFK</sequence>
<evidence type="ECO:0000313" key="6">
    <source>
        <dbReference type="Proteomes" id="UP001461163"/>
    </source>
</evidence>
<dbReference type="InterPro" id="IPR007336">
    <property type="entry name" value="YihI"/>
</dbReference>
<keyword evidence="1 3" id="KW-0343">GTPase activation</keyword>
<evidence type="ECO:0000256" key="3">
    <source>
        <dbReference type="HAMAP-Rule" id="MF_01058"/>
    </source>
</evidence>
<evidence type="ECO:0000256" key="4">
    <source>
        <dbReference type="SAM" id="MobiDB-lite"/>
    </source>
</evidence>
<keyword evidence="6" id="KW-1185">Reference proteome</keyword>
<evidence type="ECO:0000313" key="5">
    <source>
        <dbReference type="EMBL" id="MEM5497896.1"/>
    </source>
</evidence>
<accession>A0ABU9SVI0</accession>